<dbReference type="Proteomes" id="UP001152803">
    <property type="component" value="Unassembled WGS sequence"/>
</dbReference>
<keyword evidence="2" id="KW-1185">Reference proteome</keyword>
<proteinExistence type="predicted"/>
<organism evidence="1 2">
    <name type="scientific">Conger conger</name>
    <name type="common">Conger eel</name>
    <name type="synonym">Muraena conger</name>
    <dbReference type="NCBI Taxonomy" id="82655"/>
    <lineage>
        <taxon>Eukaryota</taxon>
        <taxon>Metazoa</taxon>
        <taxon>Chordata</taxon>
        <taxon>Craniata</taxon>
        <taxon>Vertebrata</taxon>
        <taxon>Euteleostomi</taxon>
        <taxon>Actinopterygii</taxon>
        <taxon>Neopterygii</taxon>
        <taxon>Teleostei</taxon>
        <taxon>Anguilliformes</taxon>
        <taxon>Congridae</taxon>
        <taxon>Conger</taxon>
    </lineage>
</organism>
<comment type="caution">
    <text evidence="1">The sequence shown here is derived from an EMBL/GenBank/DDBJ whole genome shotgun (WGS) entry which is preliminary data.</text>
</comment>
<protein>
    <submittedName>
        <fullName evidence="1">Uncharacterized protein</fullName>
    </submittedName>
</protein>
<name>A0A9Q1CZ49_CONCO</name>
<reference evidence="1" key="1">
    <citation type="journal article" date="2023" name="Science">
        <title>Genome structures resolve the early diversification of teleost fishes.</title>
        <authorList>
            <person name="Parey E."/>
            <person name="Louis A."/>
            <person name="Montfort J."/>
            <person name="Bouchez O."/>
            <person name="Roques C."/>
            <person name="Iampietro C."/>
            <person name="Lluch J."/>
            <person name="Castinel A."/>
            <person name="Donnadieu C."/>
            <person name="Desvignes T."/>
            <person name="Floi Bucao C."/>
            <person name="Jouanno E."/>
            <person name="Wen M."/>
            <person name="Mejri S."/>
            <person name="Dirks R."/>
            <person name="Jansen H."/>
            <person name="Henkel C."/>
            <person name="Chen W.J."/>
            <person name="Zahm M."/>
            <person name="Cabau C."/>
            <person name="Klopp C."/>
            <person name="Thompson A.W."/>
            <person name="Robinson-Rechavi M."/>
            <person name="Braasch I."/>
            <person name="Lecointre G."/>
            <person name="Bobe J."/>
            <person name="Postlethwait J.H."/>
            <person name="Berthelot C."/>
            <person name="Roest Crollius H."/>
            <person name="Guiguen Y."/>
        </authorList>
    </citation>
    <scope>NUCLEOTIDE SEQUENCE</scope>
    <source>
        <strain evidence="1">Concon-B</strain>
    </source>
</reference>
<gene>
    <name evidence="1" type="ORF">COCON_G00203060</name>
</gene>
<sequence>MLVRCLSSSKMATVHLRIGDLVWYHSTAPIGIHGRIYLPHFLLSLPGTPACFFCMYVEQGRLQDQGST</sequence>
<evidence type="ECO:0000313" key="1">
    <source>
        <dbReference type="EMBL" id="KAJ8253694.1"/>
    </source>
</evidence>
<evidence type="ECO:0000313" key="2">
    <source>
        <dbReference type="Proteomes" id="UP001152803"/>
    </source>
</evidence>
<dbReference type="EMBL" id="JAFJMO010000016">
    <property type="protein sequence ID" value="KAJ8253694.1"/>
    <property type="molecule type" value="Genomic_DNA"/>
</dbReference>
<dbReference type="AlphaFoldDB" id="A0A9Q1CZ49"/>
<accession>A0A9Q1CZ49</accession>